<dbReference type="HOGENOM" id="CLU_798673_0_0_0"/>
<dbReference type="KEGG" id="gba:J421_1918"/>
<dbReference type="InterPro" id="IPR006016">
    <property type="entry name" value="UspA"/>
</dbReference>
<dbReference type="SUPFAM" id="SSF52402">
    <property type="entry name" value="Adenine nucleotide alpha hydrolases-like"/>
    <property type="match status" value="2"/>
</dbReference>
<sequence>MPTTLTIPELRTRPIIVASDGRDDGAPALLTAERLACQLGDGAMAWPTRIVSAPSADAIAAVADEERASLVVLDIGRHRLYERLLGTETSLRVLRGGDRPVLAVGPEADGVFRRAVVALDFGAASLRAAAIAARLLAPGGILSLVHVKPRVELWEPGVVESPSGTPGLHGRLQRLAAALRHGTTGCEECGAGEARPDVRVGTATLVGDPAAELLDYAAHVGADLVAVGTRGAGFVERLLVGSVATDVIRGTSARLPGCSVLACPAPCPTAAARLTHRLGALPSVADGHGEPEARAGA</sequence>
<dbReference type="InterPro" id="IPR006015">
    <property type="entry name" value="Universal_stress_UspA"/>
</dbReference>
<feature type="domain" description="UspA" evidence="2">
    <location>
        <begin position="112"/>
        <end position="251"/>
    </location>
</feature>
<organism evidence="3 4">
    <name type="scientific">Gemmatirosa kalamazoonensis</name>
    <dbReference type="NCBI Taxonomy" id="861299"/>
    <lineage>
        <taxon>Bacteria</taxon>
        <taxon>Pseudomonadati</taxon>
        <taxon>Gemmatimonadota</taxon>
        <taxon>Gemmatimonadia</taxon>
        <taxon>Gemmatimonadales</taxon>
        <taxon>Gemmatimonadaceae</taxon>
        <taxon>Gemmatirosa</taxon>
    </lineage>
</organism>
<dbReference type="PRINTS" id="PR01438">
    <property type="entry name" value="UNVRSLSTRESS"/>
</dbReference>
<dbReference type="Proteomes" id="UP000019151">
    <property type="component" value="Chromosome"/>
</dbReference>
<dbReference type="AlphaFoldDB" id="W0RGJ1"/>
<evidence type="ECO:0000259" key="2">
    <source>
        <dbReference type="Pfam" id="PF00582"/>
    </source>
</evidence>
<proteinExistence type="inferred from homology"/>
<accession>W0RGJ1</accession>
<name>W0RGJ1_9BACT</name>
<dbReference type="Gene3D" id="3.40.50.620">
    <property type="entry name" value="HUPs"/>
    <property type="match status" value="2"/>
</dbReference>
<reference evidence="3 4" key="1">
    <citation type="journal article" date="2014" name="Genome Announc.">
        <title>Genome Sequence and Methylome of Soil Bacterium Gemmatirosa kalamazoonensis KBS708T, a Member of the Rarely Cultivated Gemmatimonadetes Phylum.</title>
        <authorList>
            <person name="Debruyn J.M."/>
            <person name="Radosevich M."/>
            <person name="Wommack K.E."/>
            <person name="Polson S.W."/>
            <person name="Hauser L.J."/>
            <person name="Fawaz M.N."/>
            <person name="Korlach J."/>
            <person name="Tsai Y.C."/>
        </authorList>
    </citation>
    <scope>NUCLEOTIDE SEQUENCE [LARGE SCALE GENOMIC DNA]</scope>
    <source>
        <strain evidence="3 4">KBS708</strain>
    </source>
</reference>
<gene>
    <name evidence="3" type="ORF">J421_1918</name>
</gene>
<dbReference type="Pfam" id="PF00582">
    <property type="entry name" value="Usp"/>
    <property type="match status" value="1"/>
</dbReference>
<dbReference type="InParanoid" id="W0RGJ1"/>
<comment type="similarity">
    <text evidence="1">Belongs to the universal stress protein A family.</text>
</comment>
<evidence type="ECO:0000256" key="1">
    <source>
        <dbReference type="ARBA" id="ARBA00008791"/>
    </source>
</evidence>
<protein>
    <submittedName>
        <fullName evidence="3">UspA domain-containing protein</fullName>
    </submittedName>
</protein>
<dbReference type="RefSeq" id="WP_025410951.1">
    <property type="nucleotide sequence ID" value="NZ_CP007128.1"/>
</dbReference>
<dbReference type="CDD" id="cd00293">
    <property type="entry name" value="USP-like"/>
    <property type="match status" value="1"/>
</dbReference>
<dbReference type="InterPro" id="IPR014729">
    <property type="entry name" value="Rossmann-like_a/b/a_fold"/>
</dbReference>
<keyword evidence="4" id="KW-1185">Reference proteome</keyword>
<dbReference type="eggNOG" id="COG0589">
    <property type="taxonomic scope" value="Bacteria"/>
</dbReference>
<dbReference type="OrthoDB" id="9792500at2"/>
<dbReference type="EMBL" id="CP007128">
    <property type="protein sequence ID" value="AHG89455.1"/>
    <property type="molecule type" value="Genomic_DNA"/>
</dbReference>
<evidence type="ECO:0000313" key="3">
    <source>
        <dbReference type="EMBL" id="AHG89455.1"/>
    </source>
</evidence>
<dbReference type="STRING" id="861299.J421_1918"/>
<dbReference type="PANTHER" id="PTHR46268:SF6">
    <property type="entry name" value="UNIVERSAL STRESS PROTEIN UP12"/>
    <property type="match status" value="1"/>
</dbReference>
<dbReference type="PANTHER" id="PTHR46268">
    <property type="entry name" value="STRESS RESPONSE PROTEIN NHAX"/>
    <property type="match status" value="1"/>
</dbReference>
<evidence type="ECO:0000313" key="4">
    <source>
        <dbReference type="Proteomes" id="UP000019151"/>
    </source>
</evidence>